<proteinExistence type="predicted"/>
<dbReference type="RefSeq" id="XP_027340865.1">
    <property type="nucleotide sequence ID" value="XM_027485064.1"/>
</dbReference>
<sequence length="423" mass="48478">MANREGWSMHQLDVKSAFLNGFLEEDVYVLQPQGFKKEKHEHKVYKLKKALYGLKQAPRAWNKRIDEFLCQVEFLKCVSEFGVYIKTVIHNKLEEKLIICLYMDDLLVTGSSEELINEFKSQMLSEFEMSDLERLSYFLGIEFVQTKSGIVMHQTKYASDLLKRFNMLQSNPAGTPSAVGLHLEQNAAEEPVDPAVYRKMVGSLRYLCHTRPDLNHSVGLISRFMQEPKQSHMTAAKRILRYLRGTTEFGILFSRNTNHEDMKLIGFSDSDWCGDKGDRKSTAGYIFFIEGAPISWSSKKEPVVALSSSEAEYIAAAEAACQAAWLEKLMNELKIKLKSKTTLMVDNKSAIDLAKNPICHGKSKHIKTRFHFLRDQVNQGKLNVDFCKLEFQLADIFTKALKYERFKCLRESIGVVCMKMFLA</sequence>
<dbReference type="Proteomes" id="UP000694853">
    <property type="component" value="Unplaced"/>
</dbReference>
<evidence type="ECO:0000313" key="2">
    <source>
        <dbReference type="Proteomes" id="UP000694853"/>
    </source>
</evidence>
<evidence type="ECO:0000259" key="1">
    <source>
        <dbReference type="Pfam" id="PF07727"/>
    </source>
</evidence>
<dbReference type="SUPFAM" id="SSF56672">
    <property type="entry name" value="DNA/RNA polymerases"/>
    <property type="match status" value="1"/>
</dbReference>
<reference evidence="3" key="2">
    <citation type="submission" date="2025-08" db="UniProtKB">
        <authorList>
            <consortium name="RefSeq"/>
        </authorList>
    </citation>
    <scope>IDENTIFICATION</scope>
    <source>
        <tissue evidence="3">Young leaves</tissue>
    </source>
</reference>
<evidence type="ECO:0000313" key="3">
    <source>
        <dbReference type="RefSeq" id="XP_027340865.1"/>
    </source>
</evidence>
<dbReference type="OrthoDB" id="1688654at2759"/>
<dbReference type="InterPro" id="IPR043502">
    <property type="entry name" value="DNA/RNA_pol_sf"/>
</dbReference>
<dbReference type="KEGG" id="aprc:113854179"/>
<organism evidence="2 3">
    <name type="scientific">Abrus precatorius</name>
    <name type="common">Indian licorice</name>
    <name type="synonym">Glycine abrus</name>
    <dbReference type="NCBI Taxonomy" id="3816"/>
    <lineage>
        <taxon>Eukaryota</taxon>
        <taxon>Viridiplantae</taxon>
        <taxon>Streptophyta</taxon>
        <taxon>Embryophyta</taxon>
        <taxon>Tracheophyta</taxon>
        <taxon>Spermatophyta</taxon>
        <taxon>Magnoliopsida</taxon>
        <taxon>eudicotyledons</taxon>
        <taxon>Gunneridae</taxon>
        <taxon>Pentapetalae</taxon>
        <taxon>rosids</taxon>
        <taxon>fabids</taxon>
        <taxon>Fabales</taxon>
        <taxon>Fabaceae</taxon>
        <taxon>Papilionoideae</taxon>
        <taxon>50 kb inversion clade</taxon>
        <taxon>NPAAA clade</taxon>
        <taxon>indigoferoid/millettioid clade</taxon>
        <taxon>Abreae</taxon>
        <taxon>Abrus</taxon>
    </lineage>
</organism>
<reference evidence="2" key="1">
    <citation type="journal article" date="2019" name="Toxins">
        <title>Detection of Abrin-Like and Prepropulchellin-Like Toxin Genes and Transcripts Using Whole Genome Sequencing and Full-Length Transcript Sequencing of Abrus precatorius.</title>
        <authorList>
            <person name="Hovde B.T."/>
            <person name="Daligault H.E."/>
            <person name="Hanschen E.R."/>
            <person name="Kunde Y.A."/>
            <person name="Johnson M.B."/>
            <person name="Starkenburg S.R."/>
            <person name="Johnson S.L."/>
        </authorList>
    </citation>
    <scope>NUCLEOTIDE SEQUENCE [LARGE SCALE GENOMIC DNA]</scope>
</reference>
<keyword evidence="2" id="KW-1185">Reference proteome</keyword>
<dbReference type="CDD" id="cd09272">
    <property type="entry name" value="RNase_HI_RT_Ty1"/>
    <property type="match status" value="1"/>
</dbReference>
<name>A0A8B8KAS6_ABRPR</name>
<dbReference type="PANTHER" id="PTHR11439">
    <property type="entry name" value="GAG-POL-RELATED RETROTRANSPOSON"/>
    <property type="match status" value="1"/>
</dbReference>
<dbReference type="Pfam" id="PF07727">
    <property type="entry name" value="RVT_2"/>
    <property type="match status" value="1"/>
</dbReference>
<protein>
    <submittedName>
        <fullName evidence="3">Uncharacterized protein LOC113854179</fullName>
    </submittedName>
</protein>
<accession>A0A8B8KAS6</accession>
<dbReference type="GeneID" id="113854179"/>
<feature type="domain" description="Reverse transcriptase Ty1/copia-type" evidence="1">
    <location>
        <begin position="2"/>
        <end position="177"/>
    </location>
</feature>
<gene>
    <name evidence="3" type="primary">LOC113854179</name>
</gene>
<dbReference type="AlphaFoldDB" id="A0A8B8KAS6"/>
<dbReference type="InterPro" id="IPR013103">
    <property type="entry name" value="RVT_2"/>
</dbReference>
<dbReference type="PANTHER" id="PTHR11439:SF483">
    <property type="entry name" value="PEPTIDE SYNTHASE GLIP-LIKE, PUTATIVE (AFU_ORTHOLOGUE AFUA_3G12920)-RELATED"/>
    <property type="match status" value="1"/>
</dbReference>